<dbReference type="OrthoDB" id="2687452at2759"/>
<dbReference type="PROSITE" id="PS00028">
    <property type="entry name" value="ZINC_FINGER_C2H2_1"/>
    <property type="match status" value="1"/>
</dbReference>
<evidence type="ECO:0000256" key="4">
    <source>
        <dbReference type="ARBA" id="ARBA00022771"/>
    </source>
</evidence>
<evidence type="ECO:0000256" key="1">
    <source>
        <dbReference type="ARBA" id="ARBA00004123"/>
    </source>
</evidence>
<dbReference type="FunFam" id="3.30.160.60:FF:001009">
    <property type="entry name" value="Zinc finger protein 26"/>
    <property type="match status" value="1"/>
</dbReference>
<dbReference type="InterPro" id="IPR036236">
    <property type="entry name" value="Znf_C2H2_sf"/>
</dbReference>
<evidence type="ECO:0000259" key="10">
    <source>
        <dbReference type="PROSITE" id="PS50157"/>
    </source>
</evidence>
<keyword evidence="5" id="KW-0862">Zinc</keyword>
<reference evidence="11 12" key="1">
    <citation type="submission" date="2018-02" db="EMBL/GenBank/DDBJ databases">
        <title>The genomes of Aspergillus section Nigri reveals drivers in fungal speciation.</title>
        <authorList>
            <consortium name="DOE Joint Genome Institute"/>
            <person name="Vesth T.C."/>
            <person name="Nybo J."/>
            <person name="Theobald S."/>
            <person name="Brandl J."/>
            <person name="Frisvad J.C."/>
            <person name="Nielsen K.F."/>
            <person name="Lyhne E.K."/>
            <person name="Kogle M.E."/>
            <person name="Kuo A."/>
            <person name="Riley R."/>
            <person name="Clum A."/>
            <person name="Nolan M."/>
            <person name="Lipzen A."/>
            <person name="Salamov A."/>
            <person name="Henrissat B."/>
            <person name="Wiebenga A."/>
            <person name="De vries R.P."/>
            <person name="Grigoriev I.V."/>
            <person name="Mortensen U.H."/>
            <person name="Andersen M.R."/>
            <person name="Baker S.E."/>
        </authorList>
    </citation>
    <scope>NUCLEOTIDE SEQUENCE [LARGE SCALE GENOMIC DNA]</scope>
    <source>
        <strain evidence="11 12">CBS 707.79</strain>
    </source>
</reference>
<evidence type="ECO:0000256" key="3">
    <source>
        <dbReference type="ARBA" id="ARBA00022737"/>
    </source>
</evidence>
<dbReference type="SMART" id="SM00355">
    <property type="entry name" value="ZnF_C2H2"/>
    <property type="match status" value="2"/>
</dbReference>
<name>A0A319E8P6_9EURO</name>
<dbReference type="SUPFAM" id="SSF57667">
    <property type="entry name" value="beta-beta-alpha zinc fingers"/>
    <property type="match status" value="1"/>
</dbReference>
<dbReference type="GO" id="GO:0003677">
    <property type="term" value="F:DNA binding"/>
    <property type="evidence" value="ECO:0007669"/>
    <property type="project" value="UniProtKB-KW"/>
</dbReference>
<dbReference type="AlphaFoldDB" id="A0A319E8P6"/>
<keyword evidence="7" id="KW-0539">Nucleus</keyword>
<dbReference type="Proteomes" id="UP000247810">
    <property type="component" value="Unassembled WGS sequence"/>
</dbReference>
<dbReference type="EMBL" id="KZ825829">
    <property type="protein sequence ID" value="PYH97078.1"/>
    <property type="molecule type" value="Genomic_DNA"/>
</dbReference>
<evidence type="ECO:0000256" key="7">
    <source>
        <dbReference type="ARBA" id="ARBA00023242"/>
    </source>
</evidence>
<keyword evidence="2" id="KW-0479">Metal-binding</keyword>
<feature type="region of interest" description="Disordered" evidence="9">
    <location>
        <begin position="1"/>
        <end position="23"/>
    </location>
</feature>
<dbReference type="InterPro" id="IPR013087">
    <property type="entry name" value="Znf_C2H2_type"/>
</dbReference>
<evidence type="ECO:0000313" key="11">
    <source>
        <dbReference type="EMBL" id="PYH97078.1"/>
    </source>
</evidence>
<keyword evidence="4 8" id="KW-0863">Zinc-finger</keyword>
<evidence type="ECO:0000256" key="9">
    <source>
        <dbReference type="SAM" id="MobiDB-lite"/>
    </source>
</evidence>
<dbReference type="PROSITE" id="PS50157">
    <property type="entry name" value="ZINC_FINGER_C2H2_2"/>
    <property type="match status" value="1"/>
</dbReference>
<keyword evidence="3" id="KW-0677">Repeat</keyword>
<evidence type="ECO:0000256" key="8">
    <source>
        <dbReference type="PROSITE-ProRule" id="PRU00042"/>
    </source>
</evidence>
<dbReference type="Pfam" id="PF00096">
    <property type="entry name" value="zf-C2H2"/>
    <property type="match status" value="1"/>
</dbReference>
<feature type="domain" description="C2H2-type" evidence="10">
    <location>
        <begin position="142"/>
        <end position="165"/>
    </location>
</feature>
<dbReference type="GO" id="GO:0008270">
    <property type="term" value="F:zinc ion binding"/>
    <property type="evidence" value="ECO:0007669"/>
    <property type="project" value="UniProtKB-KW"/>
</dbReference>
<dbReference type="Gene3D" id="3.30.160.60">
    <property type="entry name" value="Classic Zinc Finger"/>
    <property type="match status" value="1"/>
</dbReference>
<protein>
    <recommendedName>
        <fullName evidence="10">C2H2-type domain-containing protein</fullName>
    </recommendedName>
</protein>
<keyword evidence="12" id="KW-1185">Reference proteome</keyword>
<organism evidence="11 12">
    <name type="scientific">Aspergillus ellipticus CBS 707.79</name>
    <dbReference type="NCBI Taxonomy" id="1448320"/>
    <lineage>
        <taxon>Eukaryota</taxon>
        <taxon>Fungi</taxon>
        <taxon>Dikarya</taxon>
        <taxon>Ascomycota</taxon>
        <taxon>Pezizomycotina</taxon>
        <taxon>Eurotiomycetes</taxon>
        <taxon>Eurotiomycetidae</taxon>
        <taxon>Eurotiales</taxon>
        <taxon>Aspergillaceae</taxon>
        <taxon>Aspergillus</taxon>
        <taxon>Aspergillus subgen. Circumdati</taxon>
    </lineage>
</organism>
<keyword evidence="6" id="KW-0238">DNA-binding</keyword>
<dbReference type="GO" id="GO:0005634">
    <property type="term" value="C:nucleus"/>
    <property type="evidence" value="ECO:0007669"/>
    <property type="project" value="UniProtKB-SubCell"/>
</dbReference>
<dbReference type="VEuPathDB" id="FungiDB:BO71DRAFT_374073"/>
<sequence>MFATTTMSPSLPSCPPMEPSYSTSSEESMYSTIGYFDHTMYAMATGALPLAQPAFEPSSYESSNESSSFGSPVTSSPYDAYYNFTPALVYSPEAYNFLQTPAMPQPNAEWVPTAQSTTSEEMVYSPAETYDVLDTSKTNKPYACHDCSKAFTRPADLKRHQASVHNPVFQDCPVQECLRKDGNGFPRRDHLIEHLRSFHHWDVPKRRTAKRARTA</sequence>
<evidence type="ECO:0000256" key="2">
    <source>
        <dbReference type="ARBA" id="ARBA00022723"/>
    </source>
</evidence>
<evidence type="ECO:0000256" key="6">
    <source>
        <dbReference type="ARBA" id="ARBA00023125"/>
    </source>
</evidence>
<comment type="subcellular location">
    <subcellularLocation>
        <location evidence="1">Nucleus</location>
    </subcellularLocation>
</comment>
<evidence type="ECO:0000313" key="12">
    <source>
        <dbReference type="Proteomes" id="UP000247810"/>
    </source>
</evidence>
<evidence type="ECO:0000256" key="5">
    <source>
        <dbReference type="ARBA" id="ARBA00022833"/>
    </source>
</evidence>
<feature type="compositionally biased region" description="Polar residues" evidence="9">
    <location>
        <begin position="1"/>
        <end position="11"/>
    </location>
</feature>
<proteinExistence type="predicted"/>
<gene>
    <name evidence="11" type="ORF">BO71DRAFT_374073</name>
</gene>
<accession>A0A319E8P6</accession>